<sequence length="315" mass="33089">MSSVGVIIVNYGTADLVLAGLGATRREAAAHNGSHVYIVDNASPGGDADKLEAATAGMADVTVVAAPRNGGFAYGNNRALEAAEGRGHDAYFMLNPDAYPREGALGRLVETMEAHPDAGIVGARVENEDGSPRSYAFEFPSALGELASTSALGAVQRLTGKVAKPQAVDGPAPCDWVTGAAFLIRREAIEAAGEMDEGFFLYFEEVDWNLAVRRAGFSVLTEPRARVVHYAGAATGLQGGKAVGKPLPTYWYESWRRYFVKNHGPAYAAGAALCYLAGTVLVTVKDTIAGQPRRGGARLGTFARICLLGALRGRA</sequence>
<dbReference type="EMBL" id="JACHOB010000001">
    <property type="protein sequence ID" value="MBB4657997.1"/>
    <property type="molecule type" value="Genomic_DNA"/>
</dbReference>
<dbReference type="PANTHER" id="PTHR43179">
    <property type="entry name" value="RHAMNOSYLTRANSFERASE WBBL"/>
    <property type="match status" value="1"/>
</dbReference>
<dbReference type="CDD" id="cd04186">
    <property type="entry name" value="GT_2_like_c"/>
    <property type="match status" value="1"/>
</dbReference>
<keyword evidence="3" id="KW-1185">Reference proteome</keyword>
<evidence type="ECO:0000313" key="2">
    <source>
        <dbReference type="EMBL" id="MBB4657997.1"/>
    </source>
</evidence>
<dbReference type="PANTHER" id="PTHR43179:SF7">
    <property type="entry name" value="RHAMNOSYLTRANSFERASE WBBL"/>
    <property type="match status" value="1"/>
</dbReference>
<proteinExistence type="predicted"/>
<dbReference type="AlphaFoldDB" id="A0A840HZZ4"/>
<accession>A0A840HZZ4</accession>
<dbReference type="Pfam" id="PF00535">
    <property type="entry name" value="Glycos_transf_2"/>
    <property type="match status" value="1"/>
</dbReference>
<dbReference type="InterPro" id="IPR001173">
    <property type="entry name" value="Glyco_trans_2-like"/>
</dbReference>
<reference evidence="2 3" key="1">
    <citation type="submission" date="2020-08" db="EMBL/GenBank/DDBJ databases">
        <title>Genomic Encyclopedia of Type Strains, Phase IV (KMG-IV): sequencing the most valuable type-strain genomes for metagenomic binning, comparative biology and taxonomic classification.</title>
        <authorList>
            <person name="Goeker M."/>
        </authorList>
    </citation>
    <scope>NUCLEOTIDE SEQUENCE [LARGE SCALE GENOMIC DNA]</scope>
    <source>
        <strain evidence="2 3">DSM 102850</strain>
    </source>
</reference>
<gene>
    <name evidence="2" type="ORF">GGQ59_000497</name>
</gene>
<dbReference type="InterPro" id="IPR029044">
    <property type="entry name" value="Nucleotide-diphossugar_trans"/>
</dbReference>
<comment type="caution">
    <text evidence="2">The sequence shown here is derived from an EMBL/GenBank/DDBJ whole genome shotgun (WGS) entry which is preliminary data.</text>
</comment>
<evidence type="ECO:0000313" key="3">
    <source>
        <dbReference type="Proteomes" id="UP000563524"/>
    </source>
</evidence>
<protein>
    <recommendedName>
        <fullName evidence="1">Glycosyltransferase 2-like domain-containing protein</fullName>
    </recommendedName>
</protein>
<evidence type="ECO:0000259" key="1">
    <source>
        <dbReference type="Pfam" id="PF00535"/>
    </source>
</evidence>
<organism evidence="2 3">
    <name type="scientific">Parvularcula dongshanensis</name>
    <dbReference type="NCBI Taxonomy" id="1173995"/>
    <lineage>
        <taxon>Bacteria</taxon>
        <taxon>Pseudomonadati</taxon>
        <taxon>Pseudomonadota</taxon>
        <taxon>Alphaproteobacteria</taxon>
        <taxon>Parvularculales</taxon>
        <taxon>Parvularculaceae</taxon>
        <taxon>Parvularcula</taxon>
    </lineage>
</organism>
<feature type="domain" description="Glycosyltransferase 2-like" evidence="1">
    <location>
        <begin position="6"/>
        <end position="134"/>
    </location>
</feature>
<name>A0A840HZZ4_9PROT</name>
<dbReference type="Gene3D" id="3.90.550.10">
    <property type="entry name" value="Spore Coat Polysaccharide Biosynthesis Protein SpsA, Chain A"/>
    <property type="match status" value="1"/>
</dbReference>
<dbReference type="Proteomes" id="UP000563524">
    <property type="component" value="Unassembled WGS sequence"/>
</dbReference>
<dbReference type="RefSeq" id="WP_183815501.1">
    <property type="nucleotide sequence ID" value="NZ_JACHOB010000001.1"/>
</dbReference>
<dbReference type="SUPFAM" id="SSF53448">
    <property type="entry name" value="Nucleotide-diphospho-sugar transferases"/>
    <property type="match status" value="1"/>
</dbReference>